<dbReference type="Proteomes" id="UP000617743">
    <property type="component" value="Unassembled WGS sequence"/>
</dbReference>
<sequence length="419" mass="42558">MTAGVARYRTVLSAPGAWGFFLPGMLARFPLGMTGISILLFVSETRGDYGTAGALSAVSAVGYAVAAPQLARVADRVGQHKVLLSCAVLCAVSGGAFVVSTLSDGTPLWVLFVTAALTGAATPAFGSMVRARWSGLLEGSSLKGTAFALESLVDEVVFIVGPVIATSLAVGVSPAAGLVSALVLVCGGSVLLSLSRRTEPQRKPGPRAGKSALFLGPVALVAALNLCFGGMWGSVDIATVAFSDEKQQPFMTGVLLGIYAIGSSVAGVAYGAREWSAPLPRILWVSTLIMAVGILPMLVVDNFVGAGFVLLLAGSSSCPAMIVAMMLVVDGVPASHRTEALAWQSTALWLGVSIGSSVSGHLADSRGAQAAYAFAALCGGVGFVVALAGGRRLRPVQAEPADAPAADDRPNLPTESGIR</sequence>
<accession>A0ABQ2XAG3</accession>
<keyword evidence="2" id="KW-0472">Membrane</keyword>
<feature type="transmembrane region" description="Helical" evidence="2">
    <location>
        <begin position="108"/>
        <end position="126"/>
    </location>
</feature>
<keyword evidence="2" id="KW-0812">Transmembrane</keyword>
<organism evidence="3 4">
    <name type="scientific">Streptomyces lomondensis</name>
    <dbReference type="NCBI Taxonomy" id="68229"/>
    <lineage>
        <taxon>Bacteria</taxon>
        <taxon>Bacillati</taxon>
        <taxon>Actinomycetota</taxon>
        <taxon>Actinomycetes</taxon>
        <taxon>Kitasatosporales</taxon>
        <taxon>Streptomycetaceae</taxon>
        <taxon>Streptomyces</taxon>
    </lineage>
</organism>
<dbReference type="RefSeq" id="WP_190051788.1">
    <property type="nucleotide sequence ID" value="NZ_BMWC01000005.1"/>
</dbReference>
<keyword evidence="2" id="KW-1133">Transmembrane helix</keyword>
<protein>
    <submittedName>
        <fullName evidence="3">MFS transporter</fullName>
    </submittedName>
</protein>
<evidence type="ECO:0000256" key="1">
    <source>
        <dbReference type="SAM" id="MobiDB-lite"/>
    </source>
</evidence>
<feature type="transmembrane region" description="Helical" evidence="2">
    <location>
        <begin position="341"/>
        <end position="363"/>
    </location>
</feature>
<feature type="transmembrane region" description="Helical" evidence="2">
    <location>
        <begin position="250"/>
        <end position="270"/>
    </location>
</feature>
<keyword evidence="4" id="KW-1185">Reference proteome</keyword>
<feature type="transmembrane region" description="Helical" evidence="2">
    <location>
        <begin position="282"/>
        <end position="300"/>
    </location>
</feature>
<feature type="region of interest" description="Disordered" evidence="1">
    <location>
        <begin position="398"/>
        <end position="419"/>
    </location>
</feature>
<dbReference type="InterPro" id="IPR036259">
    <property type="entry name" value="MFS_trans_sf"/>
</dbReference>
<dbReference type="EMBL" id="BMWC01000005">
    <property type="protein sequence ID" value="GGX07418.1"/>
    <property type="molecule type" value="Genomic_DNA"/>
</dbReference>
<gene>
    <name evidence="3" type="ORF">GCM10010383_41990</name>
</gene>
<evidence type="ECO:0000256" key="2">
    <source>
        <dbReference type="SAM" id="Phobius"/>
    </source>
</evidence>
<feature type="transmembrane region" description="Helical" evidence="2">
    <location>
        <begin position="49"/>
        <end position="70"/>
    </location>
</feature>
<feature type="transmembrane region" description="Helical" evidence="2">
    <location>
        <begin position="369"/>
        <end position="388"/>
    </location>
</feature>
<feature type="transmembrane region" description="Helical" evidence="2">
    <location>
        <begin position="306"/>
        <end position="329"/>
    </location>
</feature>
<feature type="transmembrane region" description="Helical" evidence="2">
    <location>
        <begin position="20"/>
        <end position="43"/>
    </location>
</feature>
<dbReference type="Pfam" id="PF07690">
    <property type="entry name" value="MFS_1"/>
    <property type="match status" value="1"/>
</dbReference>
<feature type="transmembrane region" description="Helical" evidence="2">
    <location>
        <begin position="175"/>
        <end position="194"/>
    </location>
</feature>
<name>A0ABQ2XAG3_9ACTN</name>
<evidence type="ECO:0000313" key="3">
    <source>
        <dbReference type="EMBL" id="GGX07418.1"/>
    </source>
</evidence>
<dbReference type="PANTHER" id="PTHR23542:SF1">
    <property type="entry name" value="MAJOR FACILITATOR SUPERFAMILY (MFS) PROFILE DOMAIN-CONTAINING PROTEIN"/>
    <property type="match status" value="1"/>
</dbReference>
<evidence type="ECO:0000313" key="4">
    <source>
        <dbReference type="Proteomes" id="UP000617743"/>
    </source>
</evidence>
<feature type="transmembrane region" description="Helical" evidence="2">
    <location>
        <begin position="214"/>
        <end position="235"/>
    </location>
</feature>
<comment type="caution">
    <text evidence="3">The sequence shown here is derived from an EMBL/GenBank/DDBJ whole genome shotgun (WGS) entry which is preliminary data.</text>
</comment>
<reference evidence="4" key="1">
    <citation type="journal article" date="2019" name="Int. J. Syst. Evol. Microbiol.">
        <title>The Global Catalogue of Microorganisms (GCM) 10K type strain sequencing project: providing services to taxonomists for standard genome sequencing and annotation.</title>
        <authorList>
            <consortium name="The Broad Institute Genomics Platform"/>
            <consortium name="The Broad Institute Genome Sequencing Center for Infectious Disease"/>
            <person name="Wu L."/>
            <person name="Ma J."/>
        </authorList>
    </citation>
    <scope>NUCLEOTIDE SEQUENCE [LARGE SCALE GENOMIC DNA]</scope>
    <source>
        <strain evidence="4">JCM 4866</strain>
    </source>
</reference>
<feature type="transmembrane region" description="Helical" evidence="2">
    <location>
        <begin position="82"/>
        <end position="102"/>
    </location>
</feature>
<dbReference type="Gene3D" id="1.20.1250.20">
    <property type="entry name" value="MFS general substrate transporter like domains"/>
    <property type="match status" value="1"/>
</dbReference>
<dbReference type="InterPro" id="IPR011701">
    <property type="entry name" value="MFS"/>
</dbReference>
<proteinExistence type="predicted"/>
<dbReference type="SUPFAM" id="SSF103473">
    <property type="entry name" value="MFS general substrate transporter"/>
    <property type="match status" value="1"/>
</dbReference>
<dbReference type="PANTHER" id="PTHR23542">
    <property type="match status" value="1"/>
</dbReference>